<dbReference type="Gene3D" id="3.30.70.240">
    <property type="match status" value="1"/>
</dbReference>
<sequence length="84" mass="8806">SSYVGDITGHLSGVRGRIAGSVAAAGNRVRISAEVPLAELGDYQTTLKSLTGGEGTFAMELDHYEKTPPAVQKDLENAFRPATS</sequence>
<gene>
    <name evidence="4" type="ORF">METZ01_LOCUS187805</name>
</gene>
<feature type="domain" description="Elongation factor EFG" evidence="3">
    <location>
        <begin position="1"/>
        <end position="75"/>
    </location>
</feature>
<evidence type="ECO:0000259" key="3">
    <source>
        <dbReference type="SMART" id="SM00838"/>
    </source>
</evidence>
<dbReference type="PANTHER" id="PTHR43261">
    <property type="entry name" value="TRANSLATION ELONGATION FACTOR G-RELATED"/>
    <property type="match status" value="1"/>
</dbReference>
<keyword evidence="2" id="KW-0342">GTP-binding</keyword>
<dbReference type="PANTHER" id="PTHR43261:SF6">
    <property type="entry name" value="ELONGATION FACTOR G-LIKE PROTEIN"/>
    <property type="match status" value="1"/>
</dbReference>
<evidence type="ECO:0000313" key="4">
    <source>
        <dbReference type="EMBL" id="SVB34951.1"/>
    </source>
</evidence>
<reference evidence="4" key="1">
    <citation type="submission" date="2018-05" db="EMBL/GenBank/DDBJ databases">
        <authorList>
            <person name="Lanie J.A."/>
            <person name="Ng W.-L."/>
            <person name="Kazmierczak K.M."/>
            <person name="Andrzejewski T.M."/>
            <person name="Davidsen T.M."/>
            <person name="Wayne K.J."/>
            <person name="Tettelin H."/>
            <person name="Glass J.I."/>
            <person name="Rusch D."/>
            <person name="Podicherti R."/>
            <person name="Tsui H.-C.T."/>
            <person name="Winkler M.E."/>
        </authorList>
    </citation>
    <scope>NUCLEOTIDE SEQUENCE</scope>
</reference>
<dbReference type="InterPro" id="IPR035647">
    <property type="entry name" value="EFG_III/V"/>
</dbReference>
<evidence type="ECO:0000256" key="2">
    <source>
        <dbReference type="ARBA" id="ARBA00023134"/>
    </source>
</evidence>
<dbReference type="Pfam" id="PF00679">
    <property type="entry name" value="EFG_C"/>
    <property type="match status" value="1"/>
</dbReference>
<name>A0A382DB89_9ZZZZ</name>
<dbReference type="CDD" id="cd03713">
    <property type="entry name" value="EFG_mtEFG_C"/>
    <property type="match status" value="1"/>
</dbReference>
<evidence type="ECO:0000256" key="1">
    <source>
        <dbReference type="ARBA" id="ARBA00022741"/>
    </source>
</evidence>
<accession>A0A382DB89</accession>
<dbReference type="SMART" id="SM00838">
    <property type="entry name" value="EFG_C"/>
    <property type="match status" value="1"/>
</dbReference>
<organism evidence="4">
    <name type="scientific">marine metagenome</name>
    <dbReference type="NCBI Taxonomy" id="408172"/>
    <lineage>
        <taxon>unclassified sequences</taxon>
        <taxon>metagenomes</taxon>
        <taxon>ecological metagenomes</taxon>
    </lineage>
</organism>
<keyword evidence="1" id="KW-0547">Nucleotide-binding</keyword>
<dbReference type="AlphaFoldDB" id="A0A382DB89"/>
<dbReference type="InterPro" id="IPR000640">
    <property type="entry name" value="EFG_V-like"/>
</dbReference>
<protein>
    <recommendedName>
        <fullName evidence="3">Elongation factor EFG domain-containing protein</fullName>
    </recommendedName>
</protein>
<feature type="non-terminal residue" evidence="4">
    <location>
        <position position="1"/>
    </location>
</feature>
<dbReference type="SUPFAM" id="SSF54980">
    <property type="entry name" value="EF-G C-terminal domain-like"/>
    <property type="match status" value="1"/>
</dbReference>
<dbReference type="GO" id="GO:0032790">
    <property type="term" value="P:ribosome disassembly"/>
    <property type="evidence" value="ECO:0007669"/>
    <property type="project" value="TreeGrafter"/>
</dbReference>
<dbReference type="GO" id="GO:0005525">
    <property type="term" value="F:GTP binding"/>
    <property type="evidence" value="ECO:0007669"/>
    <property type="project" value="UniProtKB-KW"/>
</dbReference>
<proteinExistence type="predicted"/>
<dbReference type="EMBL" id="UINC01038236">
    <property type="protein sequence ID" value="SVB34951.1"/>
    <property type="molecule type" value="Genomic_DNA"/>
</dbReference>
<dbReference type="InterPro" id="IPR035649">
    <property type="entry name" value="EFG_V"/>
</dbReference>